<evidence type="ECO:0000256" key="2">
    <source>
        <dbReference type="ARBA" id="ARBA00023125"/>
    </source>
</evidence>
<gene>
    <name evidence="6" type="ORF">ACFPN9_17615</name>
</gene>
<dbReference type="PANTHER" id="PTHR30055:SF234">
    <property type="entry name" value="HTH-TYPE TRANSCRIPTIONAL REGULATOR BETI"/>
    <property type="match status" value="1"/>
</dbReference>
<evidence type="ECO:0000313" key="7">
    <source>
        <dbReference type="Proteomes" id="UP001596060"/>
    </source>
</evidence>
<keyword evidence="3" id="KW-0804">Transcription</keyword>
<evidence type="ECO:0000259" key="5">
    <source>
        <dbReference type="PROSITE" id="PS50977"/>
    </source>
</evidence>
<evidence type="ECO:0000256" key="1">
    <source>
        <dbReference type="ARBA" id="ARBA00023015"/>
    </source>
</evidence>
<dbReference type="InterPro" id="IPR001647">
    <property type="entry name" value="HTH_TetR"/>
</dbReference>
<feature type="domain" description="HTH tetR-type" evidence="5">
    <location>
        <begin position="1"/>
        <end position="61"/>
    </location>
</feature>
<dbReference type="SUPFAM" id="SSF46689">
    <property type="entry name" value="Homeodomain-like"/>
    <property type="match status" value="1"/>
</dbReference>
<keyword evidence="1" id="KW-0805">Transcription regulation</keyword>
<dbReference type="InterPro" id="IPR050109">
    <property type="entry name" value="HTH-type_TetR-like_transc_reg"/>
</dbReference>
<dbReference type="PROSITE" id="PS50977">
    <property type="entry name" value="HTH_TETR_2"/>
    <property type="match status" value="1"/>
</dbReference>
<evidence type="ECO:0000256" key="4">
    <source>
        <dbReference type="PROSITE-ProRule" id="PRU00335"/>
    </source>
</evidence>
<dbReference type="RefSeq" id="WP_066719067.1">
    <property type="nucleotide sequence ID" value="NZ_JBHSLU010000061.1"/>
</dbReference>
<dbReference type="Pfam" id="PF00440">
    <property type="entry name" value="TetR_N"/>
    <property type="match status" value="1"/>
</dbReference>
<dbReference type="Gene3D" id="1.10.357.10">
    <property type="entry name" value="Tetracycline Repressor, domain 2"/>
    <property type="match status" value="1"/>
</dbReference>
<evidence type="ECO:0000313" key="6">
    <source>
        <dbReference type="EMBL" id="MFC5507058.1"/>
    </source>
</evidence>
<organism evidence="6 7">
    <name type="scientific">Bosea massiliensis</name>
    <dbReference type="NCBI Taxonomy" id="151419"/>
    <lineage>
        <taxon>Bacteria</taxon>
        <taxon>Pseudomonadati</taxon>
        <taxon>Pseudomonadota</taxon>
        <taxon>Alphaproteobacteria</taxon>
        <taxon>Hyphomicrobiales</taxon>
        <taxon>Boseaceae</taxon>
        <taxon>Bosea</taxon>
    </lineage>
</organism>
<name>A0ABW0P4G6_9HYPH</name>
<keyword evidence="2 4" id="KW-0238">DNA-binding</keyword>
<accession>A0ABW0P4G6</accession>
<dbReference type="Proteomes" id="UP001596060">
    <property type="component" value="Unassembled WGS sequence"/>
</dbReference>
<protein>
    <submittedName>
        <fullName evidence="6">TetR/AcrR family transcriptional regulator</fullName>
    </submittedName>
</protein>
<dbReference type="EMBL" id="JBHSLU010000061">
    <property type="protein sequence ID" value="MFC5507058.1"/>
    <property type="molecule type" value="Genomic_DNA"/>
</dbReference>
<proteinExistence type="predicted"/>
<feature type="DNA-binding region" description="H-T-H motif" evidence="4">
    <location>
        <begin position="24"/>
        <end position="43"/>
    </location>
</feature>
<comment type="caution">
    <text evidence="6">The sequence shown here is derived from an EMBL/GenBank/DDBJ whole genome shotgun (WGS) entry which is preliminary data.</text>
</comment>
<dbReference type="InterPro" id="IPR009057">
    <property type="entry name" value="Homeodomain-like_sf"/>
</dbReference>
<reference evidence="7" key="1">
    <citation type="journal article" date="2019" name="Int. J. Syst. Evol. Microbiol.">
        <title>The Global Catalogue of Microorganisms (GCM) 10K type strain sequencing project: providing services to taxonomists for standard genome sequencing and annotation.</title>
        <authorList>
            <consortium name="The Broad Institute Genomics Platform"/>
            <consortium name="The Broad Institute Genome Sequencing Center for Infectious Disease"/>
            <person name="Wu L."/>
            <person name="Ma J."/>
        </authorList>
    </citation>
    <scope>NUCLEOTIDE SEQUENCE [LARGE SCALE GENOMIC DNA]</scope>
    <source>
        <strain evidence="7">CCUG 43117</strain>
    </source>
</reference>
<keyword evidence="7" id="KW-1185">Reference proteome</keyword>
<dbReference type="PANTHER" id="PTHR30055">
    <property type="entry name" value="HTH-TYPE TRANSCRIPTIONAL REGULATOR RUTR"/>
    <property type="match status" value="1"/>
</dbReference>
<evidence type="ECO:0000256" key="3">
    <source>
        <dbReference type="ARBA" id="ARBA00023163"/>
    </source>
</evidence>
<sequence length="200" mass="21769">MVTRTDLVTRLEQAFLGHGYEGLTMTALADAIGLTRRTLYNHFSSKEEAFRFLIESVNSAAVEAGMAAGRAALDAAQDPVDVFAVTLDTRYGHNRRRLATSPHAVEINDQAFRRCRDLMIVSAESFHGELAGLIGEMTALGLLRLHDGVTPRDLAQLLADGARGTNQSLPPVDPQGLHQRYTAMVRAILHGTVHADVNHS</sequence>